<evidence type="ECO:0000313" key="2">
    <source>
        <dbReference type="Proteomes" id="UP000199081"/>
    </source>
</evidence>
<gene>
    <name evidence="1" type="ORF">SAMN04488099_10959</name>
</gene>
<name>A0A1H7LEL2_9LACT</name>
<reference evidence="2" key="1">
    <citation type="submission" date="2016-10" db="EMBL/GenBank/DDBJ databases">
        <authorList>
            <person name="Varghese N."/>
            <person name="Submissions S."/>
        </authorList>
    </citation>
    <scope>NUCLEOTIDE SEQUENCE [LARGE SCALE GENOMIC DNA]</scope>
    <source>
        <strain evidence="2">DSM 19183</strain>
    </source>
</reference>
<dbReference type="EMBL" id="FNZU01000009">
    <property type="protein sequence ID" value="SEK97296.1"/>
    <property type="molecule type" value="Genomic_DNA"/>
</dbReference>
<dbReference type="STRING" id="426702.SAMN04488099_10959"/>
<evidence type="ECO:0000313" key="1">
    <source>
        <dbReference type="EMBL" id="SEK97296.1"/>
    </source>
</evidence>
<dbReference type="Proteomes" id="UP000199081">
    <property type="component" value="Unassembled WGS sequence"/>
</dbReference>
<dbReference type="AlphaFoldDB" id="A0A1H7LEL2"/>
<keyword evidence="2" id="KW-1185">Reference proteome</keyword>
<accession>A0A1H7LEL2</accession>
<sequence length="167" mass="18367">MSNFKKMVLFFVIVLGITGLFKNPEKASAYTYEQGGMTVVLMAGQQNTVVNWNTKLNKQPVYIVGMIDYLYNDKVVGESFISGSSGTQQIPYLRNVPRGAQIRVRLSGAGSSSSGFGIVRTAMRGMSMLYRSNGGNTPIRSLVDTTEQQGVEIDEFVYDKEGVLVNE</sequence>
<proteinExistence type="predicted"/>
<dbReference type="RefSeq" id="WP_091481374.1">
    <property type="nucleotide sequence ID" value="NZ_BJYC01000011.1"/>
</dbReference>
<dbReference type="OrthoDB" id="9908274at2"/>
<protein>
    <submittedName>
        <fullName evidence="1">Uncharacterized protein</fullName>
    </submittedName>
</protein>
<organism evidence="1 2">
    <name type="scientific">Alkalibacterium pelagium</name>
    <dbReference type="NCBI Taxonomy" id="426702"/>
    <lineage>
        <taxon>Bacteria</taxon>
        <taxon>Bacillati</taxon>
        <taxon>Bacillota</taxon>
        <taxon>Bacilli</taxon>
        <taxon>Lactobacillales</taxon>
        <taxon>Carnobacteriaceae</taxon>
        <taxon>Alkalibacterium</taxon>
    </lineage>
</organism>